<dbReference type="EMBL" id="AHGT01000198">
    <property type="protein sequence ID" value="ESU34679.1"/>
    <property type="molecule type" value="Genomic_DNA"/>
</dbReference>
<feature type="region of interest" description="Disordered" evidence="1">
    <location>
        <begin position="263"/>
        <end position="290"/>
    </location>
</feature>
<feature type="region of interest" description="Disordered" evidence="1">
    <location>
        <begin position="143"/>
        <end position="198"/>
    </location>
</feature>
<dbReference type="AlphaFoldDB" id="V6T7H8"/>
<proteinExistence type="predicted"/>
<comment type="caution">
    <text evidence="2">The sequence shown here is derived from an EMBL/GenBank/DDBJ whole genome shotgun (WGS) entry which is preliminary data.</text>
</comment>
<dbReference type="VEuPathDB" id="GiardiaDB:DHA2_154352"/>
<reference evidence="3" key="1">
    <citation type="submission" date="2012-02" db="EMBL/GenBank/DDBJ databases">
        <title>Genome sequencing of Giardia lamblia Genotypes A2 and B isolates (DH and GS) and comparative analysis with the genomes of Genotypes A1 and E (WB and Pig).</title>
        <authorList>
            <person name="Adam R."/>
            <person name="Dahlstrom E."/>
            <person name="Martens C."/>
            <person name="Bruno D."/>
            <person name="Barbian K."/>
            <person name="Porcella S.F."/>
            <person name="Nash T."/>
        </authorList>
    </citation>
    <scope>NUCLEOTIDE SEQUENCE</scope>
    <source>
        <strain evidence="3">DH</strain>
    </source>
</reference>
<sequence length="290" mass="32451">VVPMVSYAPLVEITSDKADYEELDRRVAQSFSKITNRSCDRLVDFLAYPKEKGGLGLLMPGFYHDELRRVWASLDVNKGTRDPVELSVDGQALQGKGTYFNRLLTRTHQLPDRAAAYCLQMCGVLTEEERALKERDGSIMAQTRGTCPGCHETRHDRRVPVPPRLGEAQRRAGGQDPQPPQRPEPEARHLARRQVQGDRCGCHPAPPDGCHSEKVKKYRDGALPIIYGTDGSLHPKSKKHLEELHVDLCPGCLRHRPHGCRGERAPDEADQTGRAESLATQSDRLLSSYF</sequence>
<evidence type="ECO:0008006" key="4">
    <source>
        <dbReference type="Google" id="ProtNLM"/>
    </source>
</evidence>
<accession>V6T7H8</accession>
<protein>
    <recommendedName>
        <fullName evidence="4">Reverse transcriptase/endonuclease</fullName>
    </recommendedName>
</protein>
<feature type="compositionally biased region" description="Basic and acidic residues" evidence="1">
    <location>
        <begin position="263"/>
        <end position="273"/>
    </location>
</feature>
<evidence type="ECO:0000256" key="1">
    <source>
        <dbReference type="SAM" id="MobiDB-lite"/>
    </source>
</evidence>
<feature type="non-terminal residue" evidence="2">
    <location>
        <position position="1"/>
    </location>
</feature>
<reference evidence="2 3" key="2">
    <citation type="journal article" date="2013" name="Genome Biol. Evol.">
        <title>Genome sequencing of Giardia lamblia genotypes A2 and B isolates (DH and GS) and comparative analysis with the genomes of genotypes A1 and E (WB and Pig).</title>
        <authorList>
            <person name="Adam R.D."/>
            <person name="Dahlstrom E.W."/>
            <person name="Martens C.A."/>
            <person name="Bruno D.P."/>
            <person name="Barbian K.D."/>
            <person name="Ricklefs S.M."/>
            <person name="Hernandez M.M."/>
            <person name="Narla N.P."/>
            <person name="Patel R.B."/>
            <person name="Porcella S.F."/>
            <person name="Nash T.E."/>
        </authorList>
    </citation>
    <scope>NUCLEOTIDE SEQUENCE [LARGE SCALE GENOMIC DNA]</scope>
    <source>
        <strain evidence="2 3">DH</strain>
    </source>
</reference>
<feature type="compositionally biased region" description="Polar residues" evidence="1">
    <location>
        <begin position="278"/>
        <end position="290"/>
    </location>
</feature>
<evidence type="ECO:0000313" key="2">
    <source>
        <dbReference type="EMBL" id="ESU34679.1"/>
    </source>
</evidence>
<name>V6T7H8_GIAIN</name>
<dbReference type="Proteomes" id="UP000018320">
    <property type="component" value="Unassembled WGS sequence"/>
</dbReference>
<evidence type="ECO:0000313" key="3">
    <source>
        <dbReference type="Proteomes" id="UP000018320"/>
    </source>
</evidence>
<gene>
    <name evidence="2" type="ORF">DHA2_154352</name>
</gene>
<organism evidence="2 3">
    <name type="scientific">Giardia intestinalis</name>
    <name type="common">Giardia lamblia</name>
    <dbReference type="NCBI Taxonomy" id="5741"/>
    <lineage>
        <taxon>Eukaryota</taxon>
        <taxon>Metamonada</taxon>
        <taxon>Diplomonadida</taxon>
        <taxon>Hexamitidae</taxon>
        <taxon>Giardiinae</taxon>
        <taxon>Giardia</taxon>
    </lineage>
</organism>